<keyword evidence="4 5" id="KW-0413">Isomerase</keyword>
<evidence type="ECO:0000256" key="6">
    <source>
        <dbReference type="SAM" id="Phobius"/>
    </source>
</evidence>
<keyword evidence="6" id="KW-0472">Membrane</keyword>
<keyword evidence="5" id="KW-0119">Carbohydrate metabolism</keyword>
<evidence type="ECO:0000313" key="9">
    <source>
        <dbReference type="Proteomes" id="UP001630127"/>
    </source>
</evidence>
<name>A0ABD2Y5V6_9GENT</name>
<evidence type="ECO:0000256" key="3">
    <source>
        <dbReference type="ARBA" id="ARBA00023027"/>
    </source>
</evidence>
<accession>A0ABD2Y5V6</accession>
<dbReference type="SUPFAM" id="SSF51735">
    <property type="entry name" value="NAD(P)-binding Rossmann-fold domains"/>
    <property type="match status" value="1"/>
</dbReference>
<keyword evidence="6" id="KW-0812">Transmembrane</keyword>
<dbReference type="Proteomes" id="UP001630127">
    <property type="component" value="Unassembled WGS sequence"/>
</dbReference>
<comment type="cofactor">
    <cofactor evidence="1 5">
        <name>NAD(+)</name>
        <dbReference type="ChEBI" id="CHEBI:57540"/>
    </cofactor>
</comment>
<dbReference type="InterPro" id="IPR016040">
    <property type="entry name" value="NAD(P)-bd_dom"/>
</dbReference>
<dbReference type="AlphaFoldDB" id="A0ABD2Y5V6"/>
<reference evidence="8 9" key="1">
    <citation type="submission" date="2024-11" db="EMBL/GenBank/DDBJ databases">
        <title>A near-complete genome assembly of Cinchona calisaya.</title>
        <authorList>
            <person name="Lian D.C."/>
            <person name="Zhao X.W."/>
            <person name="Wei L."/>
        </authorList>
    </citation>
    <scope>NUCLEOTIDE SEQUENCE [LARGE SCALE GENOMIC DNA]</scope>
    <source>
        <tissue evidence="8">Nenye</tissue>
    </source>
</reference>
<organism evidence="8 9">
    <name type="scientific">Cinchona calisaya</name>
    <dbReference type="NCBI Taxonomy" id="153742"/>
    <lineage>
        <taxon>Eukaryota</taxon>
        <taxon>Viridiplantae</taxon>
        <taxon>Streptophyta</taxon>
        <taxon>Embryophyta</taxon>
        <taxon>Tracheophyta</taxon>
        <taxon>Spermatophyta</taxon>
        <taxon>Magnoliopsida</taxon>
        <taxon>eudicotyledons</taxon>
        <taxon>Gunneridae</taxon>
        <taxon>Pentapetalae</taxon>
        <taxon>asterids</taxon>
        <taxon>lamiids</taxon>
        <taxon>Gentianales</taxon>
        <taxon>Rubiaceae</taxon>
        <taxon>Cinchonoideae</taxon>
        <taxon>Cinchoneae</taxon>
        <taxon>Cinchona</taxon>
    </lineage>
</organism>
<dbReference type="Gene3D" id="3.40.50.720">
    <property type="entry name" value="NAD(P)-binding Rossmann-like Domain"/>
    <property type="match status" value="1"/>
</dbReference>
<evidence type="ECO:0000259" key="7">
    <source>
        <dbReference type="Pfam" id="PF16363"/>
    </source>
</evidence>
<evidence type="ECO:0000256" key="2">
    <source>
        <dbReference type="ARBA" id="ARBA00007637"/>
    </source>
</evidence>
<keyword evidence="3 5" id="KW-0520">NAD</keyword>
<dbReference type="Pfam" id="PF16363">
    <property type="entry name" value="GDP_Man_Dehyd"/>
    <property type="match status" value="1"/>
</dbReference>
<feature type="domain" description="NAD(P)-binding" evidence="7">
    <location>
        <begin position="53"/>
        <end position="373"/>
    </location>
</feature>
<comment type="pathway">
    <text evidence="5">Carbohydrate metabolism; galactose metabolism.</text>
</comment>
<dbReference type="EMBL" id="JBJUIK010000015">
    <property type="protein sequence ID" value="KAL3502411.1"/>
    <property type="molecule type" value="Genomic_DNA"/>
</dbReference>
<protein>
    <recommendedName>
        <fullName evidence="5">UDP-glucose 4-epimerase</fullName>
        <ecNumber evidence="5">5.1.3.-</ecNumber>
    </recommendedName>
</protein>
<keyword evidence="9" id="KW-1185">Reference proteome</keyword>
<dbReference type="NCBIfam" id="TIGR01179">
    <property type="entry name" value="galE"/>
    <property type="match status" value="1"/>
</dbReference>
<evidence type="ECO:0000256" key="4">
    <source>
        <dbReference type="ARBA" id="ARBA00023235"/>
    </source>
</evidence>
<evidence type="ECO:0000313" key="8">
    <source>
        <dbReference type="EMBL" id="KAL3502411.1"/>
    </source>
</evidence>
<gene>
    <name evidence="8" type="ORF">ACH5RR_036860</name>
</gene>
<comment type="caution">
    <text evidence="8">The sequence shown here is derived from an EMBL/GenBank/DDBJ whole genome shotgun (WGS) entry which is preliminary data.</text>
</comment>
<dbReference type="InterPro" id="IPR036291">
    <property type="entry name" value="NAD(P)-bd_dom_sf"/>
</dbReference>
<keyword evidence="6" id="KW-1133">Transmembrane helix</keyword>
<dbReference type="GO" id="GO:0003978">
    <property type="term" value="F:UDP-glucose 4-epimerase activity"/>
    <property type="evidence" value="ECO:0007669"/>
    <property type="project" value="UniProtKB-UniRule"/>
</dbReference>
<comment type="similarity">
    <text evidence="2 5">Belongs to the NAD(P)-dependent epimerase/dehydratase family.</text>
</comment>
<dbReference type="EC" id="5.1.3.-" evidence="5"/>
<dbReference type="InterPro" id="IPR005886">
    <property type="entry name" value="UDP_G4E"/>
</dbReference>
<dbReference type="PANTHER" id="PTHR43725:SF50">
    <property type="entry name" value="UDP-ARABINOSE 4-EPIMERASE 3-RELATED"/>
    <property type="match status" value="1"/>
</dbReference>
<evidence type="ECO:0000256" key="5">
    <source>
        <dbReference type="RuleBase" id="RU366046"/>
    </source>
</evidence>
<dbReference type="CDD" id="cd05247">
    <property type="entry name" value="UDP_G4E_1_SDR_e"/>
    <property type="match status" value="1"/>
</dbReference>
<dbReference type="PANTHER" id="PTHR43725">
    <property type="entry name" value="UDP-GLUCOSE 4-EPIMERASE"/>
    <property type="match status" value="1"/>
</dbReference>
<evidence type="ECO:0000256" key="1">
    <source>
        <dbReference type="ARBA" id="ARBA00001911"/>
    </source>
</evidence>
<sequence>MDLVDARRKSQFPRKFLLAAGIITLFVFIFKKSPGFGGSNKFSQHEPGVTHVLVTGGAGYIGSHATLRLLKDSYRVTIVDNLSRGNLGAVKVLQELFPEPGRLQFIYADLGDAEAVNKIFSQNAFDAVMHFAAVAYVGESTAEPLRYYHNITSNTLLLVKTMAAHDVKTLIYSSTCATYGEPDKMPITEDTPQVPINPYGKAKKMAEDIILDFSRTSDMAVMILRYFNVIGSDPEGRLGEAPRPELREQGRISGACFDAAREIIPGLKVRGTDYKTSDGTCIRDYIDVTDLIDAHVKALAHAIPGRVGIYNVGTGKGSSVKEFVEACKKATAVDIKVDYLARRPGDYAEVFSDPSKVRRELGWSARYTLEESLSIAWKWQKAHRNGYAN</sequence>
<feature type="transmembrane region" description="Helical" evidence="6">
    <location>
        <begin position="12"/>
        <end position="30"/>
    </location>
</feature>
<dbReference type="Gene3D" id="3.90.25.10">
    <property type="entry name" value="UDP-galactose 4-epimerase, domain 1"/>
    <property type="match status" value="1"/>
</dbReference>
<proteinExistence type="inferred from homology"/>